<dbReference type="PANTHER" id="PTHR13620:SF104">
    <property type="entry name" value="EXONUCLEASE 3'-5' DOMAIN-CONTAINING PROTEIN 2"/>
    <property type="match status" value="1"/>
</dbReference>
<comment type="caution">
    <text evidence="4">The sequence shown here is derived from an EMBL/GenBank/DDBJ whole genome shotgun (WGS) entry which is preliminary data.</text>
</comment>
<dbReference type="Pfam" id="PF01612">
    <property type="entry name" value="DNA_pol_A_exo1"/>
    <property type="match status" value="1"/>
</dbReference>
<dbReference type="GO" id="GO:0005737">
    <property type="term" value="C:cytoplasm"/>
    <property type="evidence" value="ECO:0007669"/>
    <property type="project" value="TreeGrafter"/>
</dbReference>
<dbReference type="SUPFAM" id="SSF53098">
    <property type="entry name" value="Ribonuclease H-like"/>
    <property type="match status" value="1"/>
</dbReference>
<reference evidence="4 5" key="1">
    <citation type="journal article" date="2024" name="J Genomics">
        <title>Draft genome sequencing and assembly of Favolaschia claudopus CIRM-BRFM 2984 isolated from oak limbs.</title>
        <authorList>
            <person name="Navarro D."/>
            <person name="Drula E."/>
            <person name="Chaduli D."/>
            <person name="Cazenave R."/>
            <person name="Ahrendt S."/>
            <person name="Wang J."/>
            <person name="Lipzen A."/>
            <person name="Daum C."/>
            <person name="Barry K."/>
            <person name="Grigoriev I.V."/>
            <person name="Favel A."/>
            <person name="Rosso M.N."/>
            <person name="Martin F."/>
        </authorList>
    </citation>
    <scope>NUCLEOTIDE SEQUENCE [LARGE SCALE GENOMIC DNA]</scope>
    <source>
        <strain evidence="4 5">CIRM-BRFM 2984</strain>
    </source>
</reference>
<dbReference type="GO" id="GO:0003676">
    <property type="term" value="F:nucleic acid binding"/>
    <property type="evidence" value="ECO:0007669"/>
    <property type="project" value="InterPro"/>
</dbReference>
<name>A0AAV9Z6Q8_9AGAR</name>
<evidence type="ECO:0000256" key="2">
    <source>
        <dbReference type="ARBA" id="ARBA00022801"/>
    </source>
</evidence>
<dbReference type="EMBL" id="JAWWNJ010000188">
    <property type="protein sequence ID" value="KAK6974079.1"/>
    <property type="molecule type" value="Genomic_DNA"/>
</dbReference>
<keyword evidence="5" id="KW-1185">Reference proteome</keyword>
<sequence>MFPSLFDAQAHPVAGMYQLSYGRTIVVINDVCEANERLSSIQANAIIGFDIEAIPKRPKPATTSDADDWESKECCLIQIAYQESLLVLDLKKMKALPEELKRIVESAEIVKCTVGAGSDTGRLWADFQLQCRRFLDLGFMVRIAAPLLYAEKAGDPNTANISLQRCVADILGFSLDKSGQSKHDWKHGLPDEKLEPVSYQELLTYAALDADASLELFQPLKALIALQTEALQRDLPEYWYCFNFIDGMSVRLHQSRLGKNIPWKWTICPWYVGGRFDAFWS</sequence>
<evidence type="ECO:0000256" key="1">
    <source>
        <dbReference type="ARBA" id="ARBA00022722"/>
    </source>
</evidence>
<protein>
    <submittedName>
        <fullName evidence="4">Ribonuclease H-like domain-containing protein</fullName>
    </submittedName>
</protein>
<evidence type="ECO:0000313" key="4">
    <source>
        <dbReference type="EMBL" id="KAK6974079.1"/>
    </source>
</evidence>
<keyword evidence="1" id="KW-0540">Nuclease</keyword>
<proteinExistence type="predicted"/>
<dbReference type="InterPro" id="IPR002562">
    <property type="entry name" value="3'-5'_exonuclease_dom"/>
</dbReference>
<dbReference type="Gene3D" id="3.30.420.10">
    <property type="entry name" value="Ribonuclease H-like superfamily/Ribonuclease H"/>
    <property type="match status" value="1"/>
</dbReference>
<dbReference type="GO" id="GO:0005634">
    <property type="term" value="C:nucleus"/>
    <property type="evidence" value="ECO:0007669"/>
    <property type="project" value="TreeGrafter"/>
</dbReference>
<dbReference type="AlphaFoldDB" id="A0AAV9Z6Q8"/>
<evidence type="ECO:0000259" key="3">
    <source>
        <dbReference type="Pfam" id="PF01612"/>
    </source>
</evidence>
<accession>A0AAV9Z6Q8</accession>
<gene>
    <name evidence="4" type="ORF">R3P38DRAFT_3239940</name>
</gene>
<evidence type="ECO:0000313" key="5">
    <source>
        <dbReference type="Proteomes" id="UP001362999"/>
    </source>
</evidence>
<organism evidence="4 5">
    <name type="scientific">Favolaschia claudopus</name>
    <dbReference type="NCBI Taxonomy" id="2862362"/>
    <lineage>
        <taxon>Eukaryota</taxon>
        <taxon>Fungi</taxon>
        <taxon>Dikarya</taxon>
        <taxon>Basidiomycota</taxon>
        <taxon>Agaricomycotina</taxon>
        <taxon>Agaricomycetes</taxon>
        <taxon>Agaricomycetidae</taxon>
        <taxon>Agaricales</taxon>
        <taxon>Marasmiineae</taxon>
        <taxon>Mycenaceae</taxon>
        <taxon>Favolaschia</taxon>
    </lineage>
</organism>
<dbReference type="Proteomes" id="UP001362999">
    <property type="component" value="Unassembled WGS sequence"/>
</dbReference>
<keyword evidence="2" id="KW-0378">Hydrolase</keyword>
<dbReference type="GO" id="GO:0008408">
    <property type="term" value="F:3'-5' exonuclease activity"/>
    <property type="evidence" value="ECO:0007669"/>
    <property type="project" value="InterPro"/>
</dbReference>
<dbReference type="PANTHER" id="PTHR13620">
    <property type="entry name" value="3-5 EXONUCLEASE"/>
    <property type="match status" value="1"/>
</dbReference>
<dbReference type="InterPro" id="IPR051132">
    <property type="entry name" value="3-5_Exonuclease_domain"/>
</dbReference>
<dbReference type="InterPro" id="IPR012337">
    <property type="entry name" value="RNaseH-like_sf"/>
</dbReference>
<feature type="domain" description="3'-5' exonuclease" evidence="3">
    <location>
        <begin position="71"/>
        <end position="222"/>
    </location>
</feature>
<dbReference type="GO" id="GO:0006139">
    <property type="term" value="P:nucleobase-containing compound metabolic process"/>
    <property type="evidence" value="ECO:0007669"/>
    <property type="project" value="InterPro"/>
</dbReference>
<dbReference type="InterPro" id="IPR036397">
    <property type="entry name" value="RNaseH_sf"/>
</dbReference>